<proteinExistence type="inferred from homology"/>
<dbReference type="AlphaFoldDB" id="A0A6G1H2T3"/>
<sequence>MELQEHFQTGPQRDDIPAMETQQEVSEVTAHSLLPCDGGIAAWRLLISAFVFEALLWGFPLSFGVFQNYYSQLPQFAGHPYISIVGTTASGISYIGAPIMIPIIKRFARHRRIMIWAGWPLCIIGLVAGSFAQSLGALIMTQGIMYGLGFVIFYYPIISMVNDFWVARRGMAYGILCSASGLSGTVMPFAFEAMLNKYGYPTTLRAVAVGLVILTGPLIPLLKTRTPDSDVSVVARTDWAFLRVRLFWIYTASNFVNGFGYFIPSLYLPSYATSIGLSSTQGALLLAIMSIAQVLGQTTFGYLSDRKLPINILLILSTAMSSIAVFVCWGFAHTFGLLILFSMVYGYFGAGYVAMWARMGTAVSSEPTAAFAAFGLFNLGKGVGNVLTGPISGYLIGDVSNEHRYAAMKFEGTVLFAGTCMLVSGSTILLCYMKHLSNMFSSLSVRAAVTRGD</sequence>
<dbReference type="PANTHER" id="PTHR11360">
    <property type="entry name" value="MONOCARBOXYLATE TRANSPORTER"/>
    <property type="match status" value="1"/>
</dbReference>
<feature type="transmembrane region" description="Helical" evidence="3">
    <location>
        <begin position="283"/>
        <end position="303"/>
    </location>
</feature>
<keyword evidence="3" id="KW-0812">Transmembrane</keyword>
<dbReference type="GO" id="GO:0022857">
    <property type="term" value="F:transmembrane transporter activity"/>
    <property type="evidence" value="ECO:0007669"/>
    <property type="project" value="InterPro"/>
</dbReference>
<feature type="transmembrane region" description="Helical" evidence="3">
    <location>
        <begin position="338"/>
        <end position="357"/>
    </location>
</feature>
<feature type="transmembrane region" description="Helical" evidence="3">
    <location>
        <begin position="414"/>
        <end position="433"/>
    </location>
</feature>
<dbReference type="InterPro" id="IPR050327">
    <property type="entry name" value="Proton-linked_MCT"/>
</dbReference>
<evidence type="ECO:0000256" key="3">
    <source>
        <dbReference type="SAM" id="Phobius"/>
    </source>
</evidence>
<dbReference type="OrthoDB" id="2213137at2759"/>
<keyword evidence="3" id="KW-1133">Transmembrane helix</keyword>
<dbReference type="PROSITE" id="PS50850">
    <property type="entry name" value="MFS"/>
    <property type="match status" value="1"/>
</dbReference>
<feature type="domain" description="Major facilitator superfamily (MFS) profile" evidence="4">
    <location>
        <begin position="246"/>
        <end position="453"/>
    </location>
</feature>
<reference evidence="5" key="1">
    <citation type="journal article" date="2020" name="Stud. Mycol.">
        <title>101 Dothideomycetes genomes: a test case for predicting lifestyles and emergence of pathogens.</title>
        <authorList>
            <person name="Haridas S."/>
            <person name="Albert R."/>
            <person name="Binder M."/>
            <person name="Bloem J."/>
            <person name="Labutti K."/>
            <person name="Salamov A."/>
            <person name="Andreopoulos B."/>
            <person name="Baker S."/>
            <person name="Barry K."/>
            <person name="Bills G."/>
            <person name="Bluhm B."/>
            <person name="Cannon C."/>
            <person name="Castanera R."/>
            <person name="Culley D."/>
            <person name="Daum C."/>
            <person name="Ezra D."/>
            <person name="Gonzalez J."/>
            <person name="Henrissat B."/>
            <person name="Kuo A."/>
            <person name="Liang C."/>
            <person name="Lipzen A."/>
            <person name="Lutzoni F."/>
            <person name="Magnuson J."/>
            <person name="Mondo S."/>
            <person name="Nolan M."/>
            <person name="Ohm R."/>
            <person name="Pangilinan J."/>
            <person name="Park H.-J."/>
            <person name="Ramirez L."/>
            <person name="Alfaro M."/>
            <person name="Sun H."/>
            <person name="Tritt A."/>
            <person name="Yoshinaga Y."/>
            <person name="Zwiers L.-H."/>
            <person name="Turgeon B."/>
            <person name="Goodwin S."/>
            <person name="Spatafora J."/>
            <person name="Crous P."/>
            <person name="Grigoriev I."/>
        </authorList>
    </citation>
    <scope>NUCLEOTIDE SEQUENCE</scope>
    <source>
        <strain evidence="5">CBS 113979</strain>
    </source>
</reference>
<dbReference type="PANTHER" id="PTHR11360:SF287">
    <property type="entry name" value="MFS MONOCARBOXYLATE TRANSPORTER"/>
    <property type="match status" value="1"/>
</dbReference>
<protein>
    <submittedName>
        <fullName evidence="5">MFS transporter, MCP family, solute carrier family 16, member 10, variant</fullName>
    </submittedName>
</protein>
<feature type="transmembrane region" description="Helical" evidence="3">
    <location>
        <begin position="242"/>
        <end position="263"/>
    </location>
</feature>
<keyword evidence="6" id="KW-1185">Reference proteome</keyword>
<evidence type="ECO:0000313" key="5">
    <source>
        <dbReference type="EMBL" id="KAF1987367.1"/>
    </source>
</evidence>
<feature type="transmembrane region" description="Helical" evidence="3">
    <location>
        <begin position="369"/>
        <end position="394"/>
    </location>
</feature>
<dbReference type="SUPFAM" id="SSF103473">
    <property type="entry name" value="MFS general substrate transporter"/>
    <property type="match status" value="1"/>
</dbReference>
<feature type="transmembrane region" description="Helical" evidence="3">
    <location>
        <begin position="310"/>
        <end position="332"/>
    </location>
</feature>
<gene>
    <name evidence="5" type="ORF">K402DRAFT_331000</name>
</gene>
<accession>A0A6G1H2T3</accession>
<dbReference type="InterPro" id="IPR011701">
    <property type="entry name" value="MFS"/>
</dbReference>
<evidence type="ECO:0000259" key="4">
    <source>
        <dbReference type="PROSITE" id="PS50850"/>
    </source>
</evidence>
<organism evidence="5 6">
    <name type="scientific">Aulographum hederae CBS 113979</name>
    <dbReference type="NCBI Taxonomy" id="1176131"/>
    <lineage>
        <taxon>Eukaryota</taxon>
        <taxon>Fungi</taxon>
        <taxon>Dikarya</taxon>
        <taxon>Ascomycota</taxon>
        <taxon>Pezizomycotina</taxon>
        <taxon>Dothideomycetes</taxon>
        <taxon>Pleosporomycetidae</taxon>
        <taxon>Aulographales</taxon>
        <taxon>Aulographaceae</taxon>
    </lineage>
</organism>
<dbReference type="Proteomes" id="UP000800041">
    <property type="component" value="Unassembled WGS sequence"/>
</dbReference>
<evidence type="ECO:0000256" key="1">
    <source>
        <dbReference type="ARBA" id="ARBA00004141"/>
    </source>
</evidence>
<dbReference type="Pfam" id="PF07690">
    <property type="entry name" value="MFS_1"/>
    <property type="match status" value="1"/>
</dbReference>
<feature type="transmembrane region" description="Helical" evidence="3">
    <location>
        <begin position="138"/>
        <end position="158"/>
    </location>
</feature>
<evidence type="ECO:0000313" key="6">
    <source>
        <dbReference type="Proteomes" id="UP000800041"/>
    </source>
</evidence>
<feature type="transmembrane region" description="Helical" evidence="3">
    <location>
        <begin position="203"/>
        <end position="222"/>
    </location>
</feature>
<comment type="similarity">
    <text evidence="2">Belongs to the major facilitator superfamily. Monocarboxylate porter (TC 2.A.1.13) family.</text>
</comment>
<evidence type="ECO:0000256" key="2">
    <source>
        <dbReference type="ARBA" id="ARBA00006727"/>
    </source>
</evidence>
<dbReference type="GO" id="GO:0016020">
    <property type="term" value="C:membrane"/>
    <property type="evidence" value="ECO:0007669"/>
    <property type="project" value="UniProtKB-SubCell"/>
</dbReference>
<name>A0A6G1H2T3_9PEZI</name>
<dbReference type="EMBL" id="ML977153">
    <property type="protein sequence ID" value="KAF1987367.1"/>
    <property type="molecule type" value="Genomic_DNA"/>
</dbReference>
<feature type="transmembrane region" description="Helical" evidence="3">
    <location>
        <begin position="41"/>
        <end position="61"/>
    </location>
</feature>
<dbReference type="Gene3D" id="1.20.1250.20">
    <property type="entry name" value="MFS general substrate transporter like domains"/>
    <property type="match status" value="2"/>
</dbReference>
<keyword evidence="3" id="KW-0472">Membrane</keyword>
<dbReference type="InterPro" id="IPR020846">
    <property type="entry name" value="MFS_dom"/>
</dbReference>
<feature type="transmembrane region" description="Helical" evidence="3">
    <location>
        <begin position="170"/>
        <end position="191"/>
    </location>
</feature>
<dbReference type="InterPro" id="IPR036259">
    <property type="entry name" value="MFS_trans_sf"/>
</dbReference>
<feature type="transmembrane region" description="Helical" evidence="3">
    <location>
        <begin position="81"/>
        <end position="101"/>
    </location>
</feature>
<comment type="subcellular location">
    <subcellularLocation>
        <location evidence="1">Membrane</location>
        <topology evidence="1">Multi-pass membrane protein</topology>
    </subcellularLocation>
</comment>
<feature type="transmembrane region" description="Helical" evidence="3">
    <location>
        <begin position="113"/>
        <end position="132"/>
    </location>
</feature>